<dbReference type="InterPro" id="IPR000873">
    <property type="entry name" value="AMP-dep_synth/lig_dom"/>
</dbReference>
<dbReference type="SUPFAM" id="SSF56801">
    <property type="entry name" value="Acetyl-CoA synthetase-like"/>
    <property type="match status" value="1"/>
</dbReference>
<dbReference type="InterPro" id="IPR042099">
    <property type="entry name" value="ANL_N_sf"/>
</dbReference>
<dbReference type="PANTHER" id="PTHR43201:SF32">
    <property type="entry name" value="2-SUCCINYLBENZOATE--COA LIGASE, CHLOROPLASTIC_PEROXISOMAL"/>
    <property type="match status" value="1"/>
</dbReference>
<gene>
    <name evidence="2" type="ORF">METZ01_LOCUS333761</name>
</gene>
<dbReference type="AlphaFoldDB" id="A0A382Q789"/>
<feature type="non-terminal residue" evidence="2">
    <location>
        <position position="180"/>
    </location>
</feature>
<feature type="domain" description="AMP-dependent synthetase/ligase" evidence="1">
    <location>
        <begin position="4"/>
        <end position="172"/>
    </location>
</feature>
<dbReference type="GO" id="GO:0031956">
    <property type="term" value="F:medium-chain fatty acid-CoA ligase activity"/>
    <property type="evidence" value="ECO:0007669"/>
    <property type="project" value="TreeGrafter"/>
</dbReference>
<dbReference type="PROSITE" id="PS00455">
    <property type="entry name" value="AMP_BINDING"/>
    <property type="match status" value="1"/>
</dbReference>
<evidence type="ECO:0000259" key="1">
    <source>
        <dbReference type="Pfam" id="PF00501"/>
    </source>
</evidence>
<sequence length="180" mass="20558">MSWFQNQIGNNPNHRFIQLNERHYTFLETDDMVQTYTQSLLRENIKPQDRILIYLPSGIELVHVIFACFEIGAVAVPISPKLTKRECKIVIERIQPTLIISNWEYKSVLTSYCLPLTAIEELPNSSHGCSIVKNNYEKNSDDIAVIILTSGTTGVPKAVQLTYGNFDVSCSNWNNFLQFN</sequence>
<reference evidence="2" key="1">
    <citation type="submission" date="2018-05" db="EMBL/GenBank/DDBJ databases">
        <authorList>
            <person name="Lanie J.A."/>
            <person name="Ng W.-L."/>
            <person name="Kazmierczak K.M."/>
            <person name="Andrzejewski T.M."/>
            <person name="Davidsen T.M."/>
            <person name="Wayne K.J."/>
            <person name="Tettelin H."/>
            <person name="Glass J.I."/>
            <person name="Rusch D."/>
            <person name="Podicherti R."/>
            <person name="Tsui H.-C.T."/>
            <person name="Winkler M.E."/>
        </authorList>
    </citation>
    <scope>NUCLEOTIDE SEQUENCE</scope>
</reference>
<name>A0A382Q789_9ZZZZ</name>
<dbReference type="Gene3D" id="3.40.50.12780">
    <property type="entry name" value="N-terminal domain of ligase-like"/>
    <property type="match status" value="1"/>
</dbReference>
<dbReference type="Pfam" id="PF00501">
    <property type="entry name" value="AMP-binding"/>
    <property type="match status" value="1"/>
</dbReference>
<accession>A0A382Q789</accession>
<proteinExistence type="predicted"/>
<dbReference type="InterPro" id="IPR020845">
    <property type="entry name" value="AMP-binding_CS"/>
</dbReference>
<evidence type="ECO:0000313" key="2">
    <source>
        <dbReference type="EMBL" id="SVC80907.1"/>
    </source>
</evidence>
<dbReference type="EMBL" id="UINC01112164">
    <property type="protein sequence ID" value="SVC80907.1"/>
    <property type="molecule type" value="Genomic_DNA"/>
</dbReference>
<protein>
    <recommendedName>
        <fullName evidence="1">AMP-dependent synthetase/ligase domain-containing protein</fullName>
    </recommendedName>
</protein>
<organism evidence="2">
    <name type="scientific">marine metagenome</name>
    <dbReference type="NCBI Taxonomy" id="408172"/>
    <lineage>
        <taxon>unclassified sequences</taxon>
        <taxon>metagenomes</taxon>
        <taxon>ecological metagenomes</taxon>
    </lineage>
</organism>
<dbReference type="PANTHER" id="PTHR43201">
    <property type="entry name" value="ACYL-COA SYNTHETASE"/>
    <property type="match status" value="1"/>
</dbReference>
<dbReference type="GO" id="GO:0006631">
    <property type="term" value="P:fatty acid metabolic process"/>
    <property type="evidence" value="ECO:0007669"/>
    <property type="project" value="TreeGrafter"/>
</dbReference>